<evidence type="ECO:0000256" key="19">
    <source>
        <dbReference type="PROSITE-ProRule" id="PRU00282"/>
    </source>
</evidence>
<feature type="region of interest" description="Disordered" evidence="20">
    <location>
        <begin position="1610"/>
        <end position="1636"/>
    </location>
</feature>
<evidence type="ECO:0000256" key="13">
    <source>
        <dbReference type="ARBA" id="ARBA00023065"/>
    </source>
</evidence>
<dbReference type="SUPFAM" id="SSF51658">
    <property type="entry name" value="Xylose isomerase-like"/>
    <property type="match status" value="1"/>
</dbReference>
<keyword evidence="11 21" id="KW-1133">Transmembrane helix</keyword>
<dbReference type="GO" id="GO:0048250">
    <property type="term" value="P:iron import into the mitochondrion"/>
    <property type="evidence" value="ECO:0007669"/>
    <property type="project" value="TreeGrafter"/>
</dbReference>
<dbReference type="Proteomes" id="UP001175271">
    <property type="component" value="Unassembled WGS sequence"/>
</dbReference>
<keyword evidence="5" id="KW-0813">Transport</keyword>
<evidence type="ECO:0000256" key="6">
    <source>
        <dbReference type="ARBA" id="ARBA00022496"/>
    </source>
</evidence>
<evidence type="ECO:0000256" key="3">
    <source>
        <dbReference type="ARBA" id="ARBA00007255"/>
    </source>
</evidence>
<gene>
    <name evidence="23" type="ORF">QR680_001469</name>
</gene>
<dbReference type="GO" id="GO:0006281">
    <property type="term" value="P:DNA repair"/>
    <property type="evidence" value="ECO:0007669"/>
    <property type="project" value="InterPro"/>
</dbReference>
<evidence type="ECO:0000256" key="8">
    <source>
        <dbReference type="ARBA" id="ARBA00022692"/>
    </source>
</evidence>
<dbReference type="PANTHER" id="PTHR45758:SF20">
    <property type="entry name" value="MITOFERRIN-2"/>
    <property type="match status" value="1"/>
</dbReference>
<dbReference type="InterPro" id="IPR036237">
    <property type="entry name" value="Xyl_isomerase-like_sf"/>
</dbReference>
<comment type="caution">
    <text evidence="23">The sequence shown here is derived from an EMBL/GenBank/DDBJ whole genome shotgun (WGS) entry which is preliminary data.</text>
</comment>
<proteinExistence type="inferred from homology"/>
<keyword evidence="17" id="KW-0456">Lyase</keyword>
<dbReference type="InterPro" id="IPR001719">
    <property type="entry name" value="AP_endonuc_2"/>
</dbReference>
<dbReference type="GO" id="GO:0006784">
    <property type="term" value="P:heme A biosynthetic process"/>
    <property type="evidence" value="ECO:0007669"/>
    <property type="project" value="InterPro"/>
</dbReference>
<feature type="region of interest" description="Disordered" evidence="20">
    <location>
        <begin position="1400"/>
        <end position="1419"/>
    </location>
</feature>
<dbReference type="GO" id="GO:0008270">
    <property type="term" value="F:zinc ion binding"/>
    <property type="evidence" value="ECO:0007669"/>
    <property type="project" value="InterPro"/>
</dbReference>
<dbReference type="NCBIfam" id="TIGR00587">
    <property type="entry name" value="nfo"/>
    <property type="match status" value="1"/>
</dbReference>
<dbReference type="GO" id="GO:0004408">
    <property type="term" value="F:holocytochrome-c synthase activity"/>
    <property type="evidence" value="ECO:0007669"/>
    <property type="project" value="UniProtKB-EC"/>
</dbReference>
<dbReference type="CDD" id="cd00019">
    <property type="entry name" value="AP2Ec"/>
    <property type="match status" value="1"/>
</dbReference>
<evidence type="ECO:0000256" key="20">
    <source>
        <dbReference type="SAM" id="MobiDB-lite"/>
    </source>
</evidence>
<evidence type="ECO:0000256" key="5">
    <source>
        <dbReference type="ARBA" id="ARBA00022448"/>
    </source>
</evidence>
<evidence type="ECO:0000256" key="21">
    <source>
        <dbReference type="SAM" id="Phobius"/>
    </source>
</evidence>
<dbReference type="Pfam" id="PF00153">
    <property type="entry name" value="Mito_carr"/>
    <property type="match status" value="3"/>
</dbReference>
<dbReference type="InterPro" id="IPR003780">
    <property type="entry name" value="COX15/CtaA_fam"/>
</dbReference>
<dbReference type="SUPFAM" id="SSF103506">
    <property type="entry name" value="Mitochondrial carrier"/>
    <property type="match status" value="1"/>
</dbReference>
<feature type="repeat" description="Solcar" evidence="19">
    <location>
        <begin position="13"/>
        <end position="101"/>
    </location>
</feature>
<comment type="pathway">
    <text evidence="18">Porphyrin-containing compound metabolism.</text>
</comment>
<dbReference type="EMBL" id="JAUCMV010000005">
    <property type="protein sequence ID" value="KAK0395870.1"/>
    <property type="molecule type" value="Genomic_DNA"/>
</dbReference>
<dbReference type="GO" id="GO:0005743">
    <property type="term" value="C:mitochondrial inner membrane"/>
    <property type="evidence" value="ECO:0007669"/>
    <property type="project" value="UniProtKB-SubCell"/>
</dbReference>
<comment type="similarity">
    <text evidence="2">Belongs to the mitochondrial carrier (TC 2.A.29) family.</text>
</comment>
<evidence type="ECO:0000256" key="17">
    <source>
        <dbReference type="ARBA" id="ARBA00023239"/>
    </source>
</evidence>
<dbReference type="Pfam" id="PF01261">
    <property type="entry name" value="AP_endonuc_2"/>
    <property type="match status" value="1"/>
</dbReference>
<keyword evidence="9" id="KW-0479">Metal-binding</keyword>
<comment type="similarity">
    <text evidence="3">Belongs to the cytochrome c-type heme lyase family.</text>
</comment>
<dbReference type="PROSITE" id="PS51432">
    <property type="entry name" value="AP_NUCLEASE_F2_4"/>
    <property type="match status" value="1"/>
</dbReference>
<dbReference type="PROSITE" id="PS50920">
    <property type="entry name" value="SOLCAR"/>
    <property type="match status" value="2"/>
</dbReference>
<feature type="repeat" description="Solcar" evidence="19">
    <location>
        <begin position="110"/>
        <end position="194"/>
    </location>
</feature>
<sequence length="1636" mass="185057">MADDEYESLAPTHKLWVHLSAGALAGMTEHCVMFPFDSVKTRLQSLCPCPEAKCPTPVHGIASIIRREGWLRPLRGVNAVAAGSIPAHALYFTVYEKMKAFLTGNTTGHANTIAYGVSGALATIIHDAVMNPAEVVKQRMQMMYSPYGGSLECVRCVYKREGVQAFYRSYSTQLLMNVPFQTVHFMTYEFWQHQLNPEHKYDPRSHLISGALAGGLAAAVTTPLDCVKTVLNTQQTPETGITTRISTMGSTQSTPAPVAPVADFKNATEIDAQKLNAVRKTMSNLGGDGSIPSECPSKGGAQMYVSECPSAGAQACPINKEEFNTQNNMPAPNQRPAPDQPFLLPTAREKSTIPKAGTQDTWEYPSAQMFWNAMLRKGWRWQEDQLSEADMDNIIKIHNANNEEAWQEVLKWENLLHPECDCPKLKSFKGDAKNYSPRARFRSWLGYQLPFDRHDWIVDRCGQREVRYVIDYYDGGAVDHKTKLFTHLDVRPAMTDWSNIWDRMVVAYWRFKYDTLGLTPKLPIPPTEHSGFTVTKRWLGEALGEGQSRSSRKVVGYWLLGCAGMVYGAVALGGVTRLTESGLSMVNWDLFRTMKPPLSQKDWEQEFERYKQYPEYKFKSSGEEMTLSEFKFIWSMEYTHRMWGRAIGLAFLIPCAYFWARGRFTGAMKKRMVVAGSLLISQGLIGWWMVKSGLDPSKNSNADIPRHLNMETDNRVVKKVTKRAAKNVVRKIMTSEESQKQKAKEEAFVDVTLERAKVGNRKLVGAHVSAAGGPHNAIREAFELGARSCAFFLKNQRTWKYKELSNEQVELFHKALKEYDFDVNNILPHTSYLVNAGSPSADLLEKSRANLLEDCKRCERLGISLLNMHPGSCVGKMDRDECIAVIADSVNHVIAHTSSVIIVLETMAGQGNTLGGTFEELKAIIDKVHTPTMKVFTVGLDQKPPMEKQPEGPAEVVSVAPGTPPPIYPSDLVRRKKPYKSILLCMLGVFLLMLFVLTLSEMAYNRERDQNFLRLRWAELKHRMGYYDSYNNGIADRLSAHRIRPVEAFNQVDSTTPTTTSTEAPTTKVPEVDPSNDDEPSSMDARLGFLRSILSKIKEKAEELGMDGTMQVSLIQVEPEGMTQNNEFFKDGFGEVAHPNFLHNNDATEHEERPMFGPWITESAYGRNAEFPDMFNQQSRSGFGGNQEWNRFAHPFEGGHDFEGRQPMSQFMGEVYGRRFGRLLQELLTRRMNNFQGMSPINENAQFDPRFGQQFFWPGPWQQQEQQPQWWWNQPQVQAQPQSQPQQWWPQQQPWTFDSQQPQRLQNHPEQQQLPPMIAMPQENQWGQQQQMLQGVPQIHQGNQMFQQQAQQPSVLPFQVFGQQNFGQQNQQLANQNQNQQQQSQSSFLQVPFINPAENIQIDPPQQQKPTNEEWKPWGQEARAWTHQNADQSADQSVPQAPQIQPEVSAWQVPQSQPSLEPSSEFKMPSFQEFPEVSSESAVPSVETDSNSDSPSEPVEPFTDTDALARQLDENSINDENMHTIAPEAELTEDKKDQSVPSDSGKPETDDSESHLNTLPELELQAPFDASSGNLHALNDAILPKTSDDSNNFKIDFPAVKFPVNDELNQQNQMNPHIDPRFFQIDEPQADQSESI</sequence>
<dbReference type="Pfam" id="PF02628">
    <property type="entry name" value="COX15-CtaA"/>
    <property type="match status" value="1"/>
</dbReference>
<keyword evidence="15" id="KW-0350">Heme biosynthesis</keyword>
<evidence type="ECO:0000256" key="7">
    <source>
        <dbReference type="ARBA" id="ARBA00022617"/>
    </source>
</evidence>
<keyword evidence="10" id="KW-0999">Mitochondrion inner membrane</keyword>
<dbReference type="PROSITE" id="PS00821">
    <property type="entry name" value="CYTO_HEME_LYASE_1"/>
    <property type="match status" value="1"/>
</dbReference>
<dbReference type="Gene3D" id="3.20.20.150">
    <property type="entry name" value="Divalent-metal-dependent TIM barrel enzymes"/>
    <property type="match status" value="1"/>
</dbReference>
<dbReference type="GO" id="GO:0003677">
    <property type="term" value="F:DNA binding"/>
    <property type="evidence" value="ECO:0007669"/>
    <property type="project" value="InterPro"/>
</dbReference>
<dbReference type="PROSITE" id="PS00822">
    <property type="entry name" value="CYTO_HEME_LYASE_2"/>
    <property type="match status" value="1"/>
</dbReference>
<dbReference type="EC" id="4.4.1.17" evidence="4"/>
<evidence type="ECO:0000256" key="2">
    <source>
        <dbReference type="ARBA" id="ARBA00006375"/>
    </source>
</evidence>
<feature type="compositionally biased region" description="Polar residues" evidence="20">
    <location>
        <begin position="1426"/>
        <end position="1443"/>
    </location>
</feature>
<keyword evidence="16 19" id="KW-0472">Membrane</keyword>
<evidence type="ECO:0000259" key="22">
    <source>
        <dbReference type="Pfam" id="PF01261"/>
    </source>
</evidence>
<dbReference type="FunFam" id="1.50.40.10:FF:000029">
    <property type="entry name" value="Solute carrier family 25 member 28"/>
    <property type="match status" value="1"/>
</dbReference>
<keyword evidence="7" id="KW-0349">Heme</keyword>
<evidence type="ECO:0000313" key="24">
    <source>
        <dbReference type="Proteomes" id="UP001175271"/>
    </source>
</evidence>
<evidence type="ECO:0000256" key="10">
    <source>
        <dbReference type="ARBA" id="ARBA00022792"/>
    </source>
</evidence>
<dbReference type="PANTHER" id="PTHR45758">
    <property type="entry name" value="MITOFERRIN-1-RELATED"/>
    <property type="match status" value="1"/>
</dbReference>
<feature type="region of interest" description="Disordered" evidence="20">
    <location>
        <begin position="1424"/>
        <end position="1572"/>
    </location>
</feature>
<evidence type="ECO:0000256" key="16">
    <source>
        <dbReference type="ARBA" id="ARBA00023136"/>
    </source>
</evidence>
<evidence type="ECO:0000313" key="23">
    <source>
        <dbReference type="EMBL" id="KAK0395870.1"/>
    </source>
</evidence>
<dbReference type="InterPro" id="IPR013022">
    <property type="entry name" value="Xyl_isomerase-like_TIM-brl"/>
</dbReference>
<keyword evidence="24" id="KW-1185">Reference proteome</keyword>
<evidence type="ECO:0000256" key="4">
    <source>
        <dbReference type="ARBA" id="ARBA00012218"/>
    </source>
</evidence>
<feature type="region of interest" description="Disordered" evidence="20">
    <location>
        <begin position="1051"/>
        <end position="1082"/>
    </location>
</feature>
<evidence type="ECO:0000256" key="14">
    <source>
        <dbReference type="ARBA" id="ARBA00023128"/>
    </source>
</evidence>
<organism evidence="23 24">
    <name type="scientific">Steinernema hermaphroditum</name>
    <dbReference type="NCBI Taxonomy" id="289476"/>
    <lineage>
        <taxon>Eukaryota</taxon>
        <taxon>Metazoa</taxon>
        <taxon>Ecdysozoa</taxon>
        <taxon>Nematoda</taxon>
        <taxon>Chromadorea</taxon>
        <taxon>Rhabditida</taxon>
        <taxon>Tylenchina</taxon>
        <taxon>Panagrolaimomorpha</taxon>
        <taxon>Strongyloidoidea</taxon>
        <taxon>Steinernematidae</taxon>
        <taxon>Steinernema</taxon>
    </lineage>
</organism>
<dbReference type="InterPro" id="IPR000511">
    <property type="entry name" value="Holocyt_c/c1_synthase"/>
</dbReference>
<feature type="transmembrane region" description="Helical" evidence="21">
    <location>
        <begin position="642"/>
        <end position="660"/>
    </location>
</feature>
<evidence type="ECO:0000256" key="1">
    <source>
        <dbReference type="ARBA" id="ARBA00004448"/>
    </source>
</evidence>
<keyword evidence="12" id="KW-0408">Iron</keyword>
<name>A0AA39LG35_9BILA</name>
<dbReference type="Pfam" id="PF01265">
    <property type="entry name" value="Cyto_heme_lyase"/>
    <property type="match status" value="1"/>
</dbReference>
<dbReference type="InterPro" id="IPR023395">
    <property type="entry name" value="MCP_dom_sf"/>
</dbReference>
<dbReference type="SMART" id="SM00518">
    <property type="entry name" value="AP2Ec"/>
    <property type="match status" value="1"/>
</dbReference>
<feature type="compositionally biased region" description="Basic and acidic residues" evidence="20">
    <location>
        <begin position="1545"/>
        <end position="1554"/>
    </location>
</feature>
<keyword evidence="6" id="KW-0410">Iron transport</keyword>
<feature type="transmembrane region" description="Helical" evidence="21">
    <location>
        <begin position="672"/>
        <end position="690"/>
    </location>
</feature>
<feature type="transmembrane region" description="Helical" evidence="21">
    <location>
        <begin position="982"/>
        <end position="1004"/>
    </location>
</feature>
<feature type="compositionally biased region" description="Low complexity" evidence="20">
    <location>
        <begin position="1473"/>
        <end position="1487"/>
    </location>
</feature>
<dbReference type="GO" id="GO:0015093">
    <property type="term" value="F:ferrous iron transmembrane transporter activity"/>
    <property type="evidence" value="ECO:0007669"/>
    <property type="project" value="TreeGrafter"/>
</dbReference>
<evidence type="ECO:0000256" key="18">
    <source>
        <dbReference type="ARBA" id="ARBA00023444"/>
    </source>
</evidence>
<evidence type="ECO:0000256" key="9">
    <source>
        <dbReference type="ARBA" id="ARBA00022723"/>
    </source>
</evidence>
<accession>A0AA39LG35</accession>
<comment type="subcellular location">
    <subcellularLocation>
        <location evidence="1">Mitochondrion inner membrane</location>
        <topology evidence="1">Multi-pass membrane protein</topology>
    </subcellularLocation>
</comment>
<reference evidence="23" key="1">
    <citation type="submission" date="2023-06" db="EMBL/GenBank/DDBJ databases">
        <title>Genomic analysis of the entomopathogenic nematode Steinernema hermaphroditum.</title>
        <authorList>
            <person name="Schwarz E.M."/>
            <person name="Heppert J.K."/>
            <person name="Baniya A."/>
            <person name="Schwartz H.T."/>
            <person name="Tan C.-H."/>
            <person name="Antoshechkin I."/>
            <person name="Sternberg P.W."/>
            <person name="Goodrich-Blair H."/>
            <person name="Dillman A.R."/>
        </authorList>
    </citation>
    <scope>NUCLEOTIDE SEQUENCE</scope>
    <source>
        <strain evidence="23">PS9179</strain>
        <tissue evidence="23">Whole animal</tissue>
    </source>
</reference>
<dbReference type="InterPro" id="IPR018108">
    <property type="entry name" value="MCP_transmembrane"/>
</dbReference>
<dbReference type="Gene3D" id="1.50.40.10">
    <property type="entry name" value="Mitochondrial carrier domain"/>
    <property type="match status" value="2"/>
</dbReference>
<keyword evidence="14" id="KW-0496">Mitochondrion</keyword>
<feature type="transmembrane region" description="Helical" evidence="21">
    <location>
        <begin position="555"/>
        <end position="575"/>
    </location>
</feature>
<evidence type="ECO:0000256" key="12">
    <source>
        <dbReference type="ARBA" id="ARBA00023004"/>
    </source>
</evidence>
<keyword evidence="13" id="KW-0406">Ion transport</keyword>
<evidence type="ECO:0000256" key="11">
    <source>
        <dbReference type="ARBA" id="ARBA00022989"/>
    </source>
</evidence>
<evidence type="ECO:0000256" key="15">
    <source>
        <dbReference type="ARBA" id="ARBA00023133"/>
    </source>
</evidence>
<keyword evidence="8 19" id="KW-0812">Transmembrane</keyword>
<feature type="compositionally biased region" description="Low complexity" evidence="20">
    <location>
        <begin position="1454"/>
        <end position="1465"/>
    </location>
</feature>
<feature type="compositionally biased region" description="Low complexity" evidence="20">
    <location>
        <begin position="1054"/>
        <end position="1067"/>
    </location>
</feature>
<protein>
    <recommendedName>
        <fullName evidence="4">holocytochrome-c synthase</fullName>
        <ecNumber evidence="4">4.4.1.17</ecNumber>
    </recommendedName>
</protein>
<feature type="domain" description="Xylose isomerase-like TIM barrel" evidence="22">
    <location>
        <begin position="779"/>
        <end position="935"/>
    </location>
</feature>